<dbReference type="Pfam" id="PF17962">
    <property type="entry name" value="bMG6"/>
    <property type="match status" value="1"/>
</dbReference>
<evidence type="ECO:0000259" key="5">
    <source>
        <dbReference type="SMART" id="SM01359"/>
    </source>
</evidence>
<keyword evidence="4" id="KW-0812">Transmembrane</keyword>
<dbReference type="Gene3D" id="1.50.10.20">
    <property type="match status" value="1"/>
</dbReference>
<dbReference type="OrthoDB" id="9767116at2"/>
<protein>
    <recommendedName>
        <fullName evidence="9">Alpha-2-macroglobulin family protein</fullName>
    </recommendedName>
</protein>
<dbReference type="InterPro" id="IPR021868">
    <property type="entry name" value="Alpha_2_Macroglob_MG3"/>
</dbReference>
<comment type="caution">
    <text evidence="7">The sequence shown here is derived from an EMBL/GenBank/DDBJ whole genome shotgun (WGS) entry which is preliminary data.</text>
</comment>
<evidence type="ECO:0000259" key="6">
    <source>
        <dbReference type="SMART" id="SM01360"/>
    </source>
</evidence>
<dbReference type="InterPro" id="IPR011625">
    <property type="entry name" value="A2M_N_BRD"/>
</dbReference>
<feature type="region of interest" description="Disordered" evidence="3">
    <location>
        <begin position="1"/>
        <end position="23"/>
    </location>
</feature>
<dbReference type="Pfam" id="PF17972">
    <property type="entry name" value="bMG5"/>
    <property type="match status" value="1"/>
</dbReference>
<dbReference type="PANTHER" id="PTHR40094:SF1">
    <property type="entry name" value="UBIQUITIN DOMAIN-CONTAINING PROTEIN"/>
    <property type="match status" value="1"/>
</dbReference>
<organism evidence="7 8">
    <name type="scientific">Pedobacter psychroterrae</name>
    <dbReference type="NCBI Taxonomy" id="2530453"/>
    <lineage>
        <taxon>Bacteria</taxon>
        <taxon>Pseudomonadati</taxon>
        <taxon>Bacteroidota</taxon>
        <taxon>Sphingobacteriia</taxon>
        <taxon>Sphingobacteriales</taxon>
        <taxon>Sphingobacteriaceae</taxon>
        <taxon>Pedobacter</taxon>
    </lineage>
</organism>
<comment type="similarity">
    <text evidence="1">Belongs to the protease inhibitor I39 (alpha-2-macroglobulin) family. Bacterial alpha-2-macroglobulin subfamily.</text>
</comment>
<dbReference type="InterPro" id="IPR002890">
    <property type="entry name" value="MG2"/>
</dbReference>
<dbReference type="RefSeq" id="WP_131596992.1">
    <property type="nucleotide sequence ID" value="NZ_SJSL01000004.1"/>
</dbReference>
<evidence type="ECO:0000256" key="4">
    <source>
        <dbReference type="SAM" id="Phobius"/>
    </source>
</evidence>
<proteinExistence type="inferred from homology"/>
<keyword evidence="4" id="KW-0472">Membrane</keyword>
<dbReference type="InterPro" id="IPR051802">
    <property type="entry name" value="YfhM-like"/>
</dbReference>
<dbReference type="SUPFAM" id="SSF48239">
    <property type="entry name" value="Terpenoid cyclases/Protein prenyltransferases"/>
    <property type="match status" value="1"/>
</dbReference>
<dbReference type="InterPro" id="IPR041462">
    <property type="entry name" value="Bact_A2M_MG6"/>
</dbReference>
<evidence type="ECO:0000256" key="3">
    <source>
        <dbReference type="SAM" id="MobiDB-lite"/>
    </source>
</evidence>
<dbReference type="Pfam" id="PF11974">
    <property type="entry name" value="bMG3"/>
    <property type="match status" value="1"/>
</dbReference>
<dbReference type="Pfam" id="PF00207">
    <property type="entry name" value="A2M"/>
    <property type="match status" value="1"/>
</dbReference>
<dbReference type="SMART" id="SM01360">
    <property type="entry name" value="A2M"/>
    <property type="match status" value="1"/>
</dbReference>
<dbReference type="Gene3D" id="2.60.40.3710">
    <property type="match status" value="1"/>
</dbReference>
<dbReference type="SMART" id="SM01419">
    <property type="entry name" value="Thiol-ester_cl"/>
    <property type="match status" value="1"/>
</dbReference>
<dbReference type="Gene3D" id="2.60.40.1930">
    <property type="match status" value="1"/>
</dbReference>
<dbReference type="InterPro" id="IPR008930">
    <property type="entry name" value="Terpenoid_cyclase/PrenylTrfase"/>
</dbReference>
<keyword evidence="2" id="KW-0732">Signal</keyword>
<feature type="domain" description="Alpha-2-macroglobulin" evidence="6">
    <location>
        <begin position="1231"/>
        <end position="1320"/>
    </location>
</feature>
<feature type="transmembrane region" description="Helical" evidence="4">
    <location>
        <begin position="38"/>
        <end position="60"/>
    </location>
</feature>
<evidence type="ECO:0000313" key="7">
    <source>
        <dbReference type="EMBL" id="TCD00137.1"/>
    </source>
</evidence>
<dbReference type="EMBL" id="SJSL01000004">
    <property type="protein sequence ID" value="TCD00137.1"/>
    <property type="molecule type" value="Genomic_DNA"/>
</dbReference>
<dbReference type="SMART" id="SM01359">
    <property type="entry name" value="A2M_N_2"/>
    <property type="match status" value="1"/>
</dbReference>
<dbReference type="Pfam" id="PF17973">
    <property type="entry name" value="bMG10"/>
    <property type="match status" value="1"/>
</dbReference>
<dbReference type="InterPro" id="IPR041246">
    <property type="entry name" value="Bact_MG10"/>
</dbReference>
<dbReference type="InterPro" id="IPR041203">
    <property type="entry name" value="Bact_A2M_MG5"/>
</dbReference>
<keyword evidence="8" id="KW-1185">Reference proteome</keyword>
<feature type="domain" description="Alpha-2-macroglobulin bait region" evidence="5">
    <location>
        <begin position="1025"/>
        <end position="1167"/>
    </location>
</feature>
<evidence type="ECO:0000256" key="1">
    <source>
        <dbReference type="ARBA" id="ARBA00010556"/>
    </source>
</evidence>
<dbReference type="CDD" id="cd02891">
    <property type="entry name" value="A2M_like"/>
    <property type="match status" value="1"/>
</dbReference>
<dbReference type="Pfam" id="PF01835">
    <property type="entry name" value="MG2"/>
    <property type="match status" value="1"/>
</dbReference>
<name>A0A4V2ML05_9SPHI</name>
<dbReference type="PANTHER" id="PTHR40094">
    <property type="entry name" value="ALPHA-2-MACROGLOBULIN HOMOLOG"/>
    <property type="match status" value="1"/>
</dbReference>
<sequence length="1887" mass="208715">MESLPPSSSENTDSSSGNNNPSSRTGNLSFFKKYWKRIILGMIAALIIGIGVGYLAVFLIKKNKPNDDSQKYSKYITAYTSGTVSKKSFIRLQLASQVKTMSDLGVADNRNLFSFSPSVKGKAYWIDAQTVEFRPDEPLEAGEDYEVSFDLGKVTETEEGLEEFEFDFRVIRPGMSAVQNGLVSQNNTSMDYMQLKGEIKTSDQEDPKAIEKALEVDFADKLKVKWEHRPESNSYSFTIDSIKKTPSVRNLKLKWSGDPINAEAEGEMDIQVPGVGIFTVLDIKAVQDQEDYALVQFSQPISVAQDLSGLISLSGVGSPRYTVDRSQVKVYSADKLEGNYGVQVSPGIENIEGAKLRVGKTANIVFENRKPSVIIAGSGTIIPNSGKLVLPFEAVNLNAVDVTIIKIYENNIPQFFQANNFKGEYDLRRVAKPVVQKTIRLDEDKALNLHKKNRFTLDLDKLLKTEPGAMYRITIGFRHSYNVFKCAENEDENTGDSSSSADEEYYGYGENIDEDDQFWQLYSNAYPRGFRWEDRDNPCTRSYYTSDKWASRNVMASNIGLIAKRGNDNSMLIIATDLLTAKTMGGVTLELLDYQRQVIHTVKTDGDGMATFDLKRKPFLLIAKNGDERGYLKLDDGSSLPLSRFDVGGDVVQKGLKGFIYGERGVWRPGDSLYLSFVLEDKLKTLPGGYPVTFELYNPKGQLFKRVINGKPLNGFYAFKTATESTSPTGNWLVKVKAGGAMFSKTVKIETVMPNRLKIGFDIGNAGYLGSGGVSAATLSANWLFGAVGKNLKAKVDVNLNTMKTTFKGYEAYDFDNPTVVFQSQVKTIFEGTLNENGTAKVNTSLNENNTAPGMLKANFTTKVFEAGGGFSIDNFSIPYHVYSSYYGIKTPEGDRLSEMLVTGKDHKVDIVNVDRNGALVKGEKTVSVELYKLQWRWWWQQDDEYAYADFSQNSYNQMIKKDNIVLRGGKGNWTLRVDEPEWGRYLILVRDANGGHVTGKSVYVDWPGWAQREQASNPTEASMLSFTANKTKYNVGEDVVLTIPSGKGGRALISIENGSRVLKTFWTDTKPGQTQFTFKAEKEMAPNVFANVTLLQPHAQTINDLPIRMYGAFPLLVEDPQTILKPVIQMADKIKPETESTVTVSEATGKAMTYTIAIVDEGLLDLTRFKTPDAHAVFYAREGLGVKTWDLFDYVLGAWGGNLERILSIGGDGSINRNLNPAKANRFVPVVKYLGPFALGKGGKASHKFKLPQYIGAVRVMVVAGQDGAYGSAEKPVQVKKPLMLLATLPRVIGPGESFTLPATVFATESNLKNVTVQLQTQNLQVLGSKTQQLLFKQTGEQLAYFEVKAPELTGIAKVRVIAQSGAEKAVYDVEMDIRNPNPYVTNVVSASIAPGQKWSYSYNPVGMAGSNSATLEVSNIFPISLKKRLGYLVQYPHGCVEQVTSGVFPQLFLKMVTPLSEQQQAEIGRNVKAGINKLRGYQNTDGGLSYWPGEGASDEWGSNYASHFLLEAEKEGYTLPVGMVDGLVRYLRGKAANWEPNSTNFYGGDLSQAYRLYVLALAKRPDMAAMNRLRGFEYLSATAKWRLAAAYQLAGQGDAARSLIKGLPQEVEAYTQLGGTYGSDTRDEAMILETLTLLGQNTSSLLMSVASKLGSDQWYSTQTTAYSLLAVAKVCGKNGASNKLKYTYSLNGKAGQVNTTSYVNSNSLTDKGTVMVYNTSDRTLFTRLVLQGQPAAGQNNFIAANPDVLDMNISYKLLNGKALDPTLLKQGIDFYAEVTVKNPGKMGYYEQMALTQIFPSGWEIINTRVNDNESILASSPYIYRDIRDDRVFTYFNLRENETVVYKVLLNASYIGRYYLSAAQCEAMYNNTITATEGGKWVQVVK</sequence>
<dbReference type="Pfam" id="PF07703">
    <property type="entry name" value="A2M_BRD"/>
    <property type="match status" value="1"/>
</dbReference>
<accession>A0A4V2ML05</accession>
<evidence type="ECO:0008006" key="9">
    <source>
        <dbReference type="Google" id="ProtNLM"/>
    </source>
</evidence>
<reference evidence="7 8" key="1">
    <citation type="submission" date="2019-02" db="EMBL/GenBank/DDBJ databases">
        <title>Pedobacter sp. RP-1-14 sp. nov., isolated from Arctic soil.</title>
        <authorList>
            <person name="Dahal R.H."/>
        </authorList>
    </citation>
    <scope>NUCLEOTIDE SEQUENCE [LARGE SCALE GENOMIC DNA]</scope>
    <source>
        <strain evidence="7 8">RP-1-14</strain>
    </source>
</reference>
<dbReference type="GO" id="GO:0004866">
    <property type="term" value="F:endopeptidase inhibitor activity"/>
    <property type="evidence" value="ECO:0007669"/>
    <property type="project" value="InterPro"/>
</dbReference>
<feature type="compositionally biased region" description="Low complexity" evidence="3">
    <location>
        <begin position="7"/>
        <end position="20"/>
    </location>
</feature>
<gene>
    <name evidence="7" type="ORF">EZ437_15585</name>
</gene>
<evidence type="ECO:0000313" key="8">
    <source>
        <dbReference type="Proteomes" id="UP000293347"/>
    </source>
</evidence>
<dbReference type="InterPro" id="IPR047565">
    <property type="entry name" value="Alpha-macroglob_thiol-ester_cl"/>
</dbReference>
<dbReference type="Proteomes" id="UP000293347">
    <property type="component" value="Unassembled WGS sequence"/>
</dbReference>
<dbReference type="InterPro" id="IPR001599">
    <property type="entry name" value="Macroglobln_a2"/>
</dbReference>
<keyword evidence="4" id="KW-1133">Transmembrane helix</keyword>
<evidence type="ECO:0000256" key="2">
    <source>
        <dbReference type="ARBA" id="ARBA00022729"/>
    </source>
</evidence>